<dbReference type="SUPFAM" id="SSF52540">
    <property type="entry name" value="P-loop containing nucleoside triphosphate hydrolases"/>
    <property type="match status" value="1"/>
</dbReference>
<dbReference type="AlphaFoldDB" id="E9HTF9"/>
<dbReference type="InterPro" id="IPR027417">
    <property type="entry name" value="P-loop_NTPase"/>
</dbReference>
<dbReference type="Pfam" id="PF13872">
    <property type="entry name" value="AAA_34"/>
    <property type="match status" value="1"/>
</dbReference>
<dbReference type="PANTHER" id="PTHR12706">
    <property type="entry name" value="STRAWBERRY NOTCH-RELATED"/>
    <property type="match status" value="1"/>
</dbReference>
<dbReference type="PhylomeDB" id="E9HTF9"/>
<sequence>MHASTTRKSYLTAHVRAIWVTSSSSLKLDVERDLREIRASHISVHDLKDFDYRDDISGDLNGCFTEGILFSTYSSLTGESLLGVKYQTRIEQVSQWCGNNFYGVVVFDECHCAKNLVSAASKEPSKRGSAVLKLQNILPNARIVYASATASSEPRNMAYMVRSG</sequence>
<dbReference type="PANTHER" id="PTHR12706:SF30">
    <property type="entry name" value="PROTEIN STRAWBERRY NOTCH-RELATED"/>
    <property type="match status" value="1"/>
</dbReference>
<dbReference type="OrthoDB" id="421838at2759"/>
<accession>E9HTF9</accession>
<dbReference type="EMBL" id="GL732772">
    <property type="protein sequence ID" value="EFX64973.1"/>
    <property type="molecule type" value="Genomic_DNA"/>
</dbReference>
<evidence type="ECO:0000259" key="1">
    <source>
        <dbReference type="Pfam" id="PF13872"/>
    </source>
</evidence>
<organism evidence="2 3">
    <name type="scientific">Daphnia pulex</name>
    <name type="common">Water flea</name>
    <dbReference type="NCBI Taxonomy" id="6669"/>
    <lineage>
        <taxon>Eukaryota</taxon>
        <taxon>Metazoa</taxon>
        <taxon>Ecdysozoa</taxon>
        <taxon>Arthropoda</taxon>
        <taxon>Crustacea</taxon>
        <taxon>Branchiopoda</taxon>
        <taxon>Diplostraca</taxon>
        <taxon>Cladocera</taxon>
        <taxon>Anomopoda</taxon>
        <taxon>Daphniidae</taxon>
        <taxon>Daphnia</taxon>
    </lineage>
</organism>
<proteinExistence type="predicted"/>
<dbReference type="InterPro" id="IPR026741">
    <property type="entry name" value="SNO"/>
</dbReference>
<feature type="domain" description="Strawberry notch AAA" evidence="1">
    <location>
        <begin position="7"/>
        <end position="164"/>
    </location>
</feature>
<evidence type="ECO:0000313" key="2">
    <source>
        <dbReference type="EMBL" id="EFX64973.1"/>
    </source>
</evidence>
<dbReference type="Gene3D" id="3.40.50.300">
    <property type="entry name" value="P-loop containing nucleotide triphosphate hydrolases"/>
    <property type="match status" value="1"/>
</dbReference>
<dbReference type="OMA" id="DECHCAK"/>
<dbReference type="InParanoid" id="E9HTF9"/>
<dbReference type="HOGENOM" id="CLU_1620697_0_0_1"/>
<dbReference type="InterPro" id="IPR039187">
    <property type="entry name" value="SNO_AAA"/>
</dbReference>
<dbReference type="GO" id="GO:0006355">
    <property type="term" value="P:regulation of DNA-templated transcription"/>
    <property type="evidence" value="ECO:0007669"/>
    <property type="project" value="InterPro"/>
</dbReference>
<keyword evidence="3" id="KW-1185">Reference proteome</keyword>
<dbReference type="STRING" id="6669.E9HTF9"/>
<reference evidence="2 3" key="1">
    <citation type="journal article" date="2011" name="Science">
        <title>The ecoresponsive genome of Daphnia pulex.</title>
        <authorList>
            <person name="Colbourne J.K."/>
            <person name="Pfrender M.E."/>
            <person name="Gilbert D."/>
            <person name="Thomas W.K."/>
            <person name="Tucker A."/>
            <person name="Oakley T.H."/>
            <person name="Tokishita S."/>
            <person name="Aerts A."/>
            <person name="Arnold G.J."/>
            <person name="Basu M.K."/>
            <person name="Bauer D.J."/>
            <person name="Caceres C.E."/>
            <person name="Carmel L."/>
            <person name="Casola C."/>
            <person name="Choi J.H."/>
            <person name="Detter J.C."/>
            <person name="Dong Q."/>
            <person name="Dusheyko S."/>
            <person name="Eads B.D."/>
            <person name="Frohlich T."/>
            <person name="Geiler-Samerotte K.A."/>
            <person name="Gerlach D."/>
            <person name="Hatcher P."/>
            <person name="Jogdeo S."/>
            <person name="Krijgsveld J."/>
            <person name="Kriventseva E.V."/>
            <person name="Kultz D."/>
            <person name="Laforsch C."/>
            <person name="Lindquist E."/>
            <person name="Lopez J."/>
            <person name="Manak J.R."/>
            <person name="Muller J."/>
            <person name="Pangilinan J."/>
            <person name="Patwardhan R.P."/>
            <person name="Pitluck S."/>
            <person name="Pritham E.J."/>
            <person name="Rechtsteiner A."/>
            <person name="Rho M."/>
            <person name="Rogozin I.B."/>
            <person name="Sakarya O."/>
            <person name="Salamov A."/>
            <person name="Schaack S."/>
            <person name="Shapiro H."/>
            <person name="Shiga Y."/>
            <person name="Skalitzky C."/>
            <person name="Smith Z."/>
            <person name="Souvorov A."/>
            <person name="Sung W."/>
            <person name="Tang Z."/>
            <person name="Tsuchiya D."/>
            <person name="Tu H."/>
            <person name="Vos H."/>
            <person name="Wang M."/>
            <person name="Wolf Y.I."/>
            <person name="Yamagata H."/>
            <person name="Yamada T."/>
            <person name="Ye Y."/>
            <person name="Shaw J.R."/>
            <person name="Andrews J."/>
            <person name="Crease T.J."/>
            <person name="Tang H."/>
            <person name="Lucas S.M."/>
            <person name="Robertson H.M."/>
            <person name="Bork P."/>
            <person name="Koonin E.V."/>
            <person name="Zdobnov E.M."/>
            <person name="Grigoriev I.V."/>
            <person name="Lynch M."/>
            <person name="Boore J.L."/>
        </authorList>
    </citation>
    <scope>NUCLEOTIDE SEQUENCE [LARGE SCALE GENOMIC DNA]</scope>
</reference>
<dbReference type="Proteomes" id="UP000000305">
    <property type="component" value="Unassembled WGS sequence"/>
</dbReference>
<dbReference type="eggNOG" id="KOG1513">
    <property type="taxonomic scope" value="Eukaryota"/>
</dbReference>
<protein>
    <recommendedName>
        <fullName evidence="1">Strawberry notch AAA domain-containing protein</fullName>
    </recommendedName>
</protein>
<name>E9HTF9_DAPPU</name>
<dbReference type="KEGG" id="dpx:DAPPUDRAFT_265440"/>
<gene>
    <name evidence="2" type="ORF">DAPPUDRAFT_265440</name>
</gene>
<evidence type="ECO:0000313" key="3">
    <source>
        <dbReference type="Proteomes" id="UP000000305"/>
    </source>
</evidence>